<evidence type="ECO:0000256" key="1">
    <source>
        <dbReference type="SAM" id="MobiDB-lite"/>
    </source>
</evidence>
<dbReference type="OrthoDB" id="3071736at2759"/>
<dbReference type="EMBL" id="JAACJJ010000056">
    <property type="protein sequence ID" value="KAF5313031.1"/>
    <property type="molecule type" value="Genomic_DNA"/>
</dbReference>
<name>A0A8H5EUQ6_9AGAR</name>
<feature type="region of interest" description="Disordered" evidence="1">
    <location>
        <begin position="271"/>
        <end position="345"/>
    </location>
</feature>
<proteinExistence type="predicted"/>
<keyword evidence="3" id="KW-1185">Reference proteome</keyword>
<feature type="compositionally biased region" description="Polar residues" evidence="1">
    <location>
        <begin position="277"/>
        <end position="308"/>
    </location>
</feature>
<accession>A0A8H5EUQ6</accession>
<feature type="compositionally biased region" description="Low complexity" evidence="1">
    <location>
        <begin position="326"/>
        <end position="344"/>
    </location>
</feature>
<comment type="caution">
    <text evidence="2">The sequence shown here is derived from an EMBL/GenBank/DDBJ whole genome shotgun (WGS) entry which is preliminary data.</text>
</comment>
<sequence>MNTTSPPALPNNQMCDFPYTTADEDPFNVQPYVVEDAKTLKPKRSSMLVKWISEQQDQSATELHAEDLPIPEPFFALGPSVASSSNPYLAYPDLARVRECDQENTTEASDVASVVSYDLIEDDDIPENQSEQVHEDPVTPLPPRTHKAHRNSLTPSFRTISLGFRSNTPSVPSSPNMEAASRAFARLSFFPRTPRSSTAPSALAEPATPPQHTRSASTPTLGFNVSQSHQPAFKSPPPAYVPPPSKWRPSVLGHFNNSSISQASLGCSDTHYAPSRPSISSGETCATSSSISQGATTAEASIPSTPSKLSLMESIRLRTSSKSPRSASISTFSLTSTSSMRSPTDSAPVLPELPFTNASYSKSSTLTRVPFGVLYDQNIEEAHDDESDLEPPPTFRFNKHPTTKPPIPRMSSGTLGRVKFSSLNSRKKKKKLLISGIGVSETRKFEGIKRWCESFGEIRSISRLPNGDLQVDFRDPEVADTVCRVRAKVFIAGVGSVQLSWSTGSKK</sequence>
<protein>
    <recommendedName>
        <fullName evidence="4">RRM domain-containing protein</fullName>
    </recommendedName>
</protein>
<dbReference type="Proteomes" id="UP000567179">
    <property type="component" value="Unassembled WGS sequence"/>
</dbReference>
<feature type="region of interest" description="Disordered" evidence="1">
    <location>
        <begin position="383"/>
        <end position="415"/>
    </location>
</feature>
<reference evidence="2 3" key="1">
    <citation type="journal article" date="2020" name="ISME J.">
        <title>Uncovering the hidden diversity of litter-decomposition mechanisms in mushroom-forming fungi.</title>
        <authorList>
            <person name="Floudas D."/>
            <person name="Bentzer J."/>
            <person name="Ahren D."/>
            <person name="Johansson T."/>
            <person name="Persson P."/>
            <person name="Tunlid A."/>
        </authorList>
    </citation>
    <scope>NUCLEOTIDE SEQUENCE [LARGE SCALE GENOMIC DNA]</scope>
    <source>
        <strain evidence="2 3">CBS 101986</strain>
    </source>
</reference>
<gene>
    <name evidence="2" type="ORF">D9619_002935</name>
</gene>
<evidence type="ECO:0008006" key="4">
    <source>
        <dbReference type="Google" id="ProtNLM"/>
    </source>
</evidence>
<feature type="compositionally biased region" description="Polar residues" evidence="1">
    <location>
        <begin position="210"/>
        <end position="230"/>
    </location>
</feature>
<organism evidence="2 3">
    <name type="scientific">Psilocybe cf. subviscida</name>
    <dbReference type="NCBI Taxonomy" id="2480587"/>
    <lineage>
        <taxon>Eukaryota</taxon>
        <taxon>Fungi</taxon>
        <taxon>Dikarya</taxon>
        <taxon>Basidiomycota</taxon>
        <taxon>Agaricomycotina</taxon>
        <taxon>Agaricomycetes</taxon>
        <taxon>Agaricomycetidae</taxon>
        <taxon>Agaricales</taxon>
        <taxon>Agaricineae</taxon>
        <taxon>Strophariaceae</taxon>
        <taxon>Psilocybe</taxon>
    </lineage>
</organism>
<feature type="region of interest" description="Disordered" evidence="1">
    <location>
        <begin position="127"/>
        <end position="150"/>
    </location>
</feature>
<evidence type="ECO:0000313" key="3">
    <source>
        <dbReference type="Proteomes" id="UP000567179"/>
    </source>
</evidence>
<feature type="compositionally biased region" description="Pro residues" evidence="1">
    <location>
        <begin position="234"/>
        <end position="245"/>
    </location>
</feature>
<dbReference type="AlphaFoldDB" id="A0A8H5EUQ6"/>
<feature type="region of interest" description="Disordered" evidence="1">
    <location>
        <begin position="195"/>
        <end position="245"/>
    </location>
</feature>
<evidence type="ECO:0000313" key="2">
    <source>
        <dbReference type="EMBL" id="KAF5313031.1"/>
    </source>
</evidence>